<keyword evidence="1" id="KW-0378">Hydrolase</keyword>
<dbReference type="OrthoDB" id="194468at2759"/>
<dbReference type="PANTHER" id="PTHR43794:SF11">
    <property type="entry name" value="AMIDOHYDROLASE-RELATED DOMAIN-CONTAINING PROTEIN"/>
    <property type="match status" value="1"/>
</dbReference>
<name>Q0CBB1_ASPTN</name>
<dbReference type="Proteomes" id="UP000007963">
    <property type="component" value="Unassembled WGS sequence"/>
</dbReference>
<dbReference type="InterPro" id="IPR006680">
    <property type="entry name" value="Amidohydro-rel"/>
</dbReference>
<dbReference type="GO" id="GO:0016810">
    <property type="term" value="F:hydrolase activity, acting on carbon-nitrogen (but not peptide) bonds"/>
    <property type="evidence" value="ECO:0007669"/>
    <property type="project" value="InterPro"/>
</dbReference>
<gene>
    <name evidence="3" type="ORF">ATEG_09023</name>
</gene>
<dbReference type="SUPFAM" id="SSF51556">
    <property type="entry name" value="Metallo-dependent hydrolases"/>
    <property type="match status" value="1"/>
</dbReference>
<dbReference type="VEuPathDB" id="FungiDB:ATEG_09023"/>
<feature type="domain" description="Amidohydrolase-related" evidence="2">
    <location>
        <begin position="69"/>
        <end position="430"/>
    </location>
</feature>
<evidence type="ECO:0000313" key="4">
    <source>
        <dbReference type="Proteomes" id="UP000007963"/>
    </source>
</evidence>
<reference evidence="4" key="1">
    <citation type="submission" date="2005-09" db="EMBL/GenBank/DDBJ databases">
        <title>Annotation of the Aspergillus terreus NIH2624 genome.</title>
        <authorList>
            <person name="Birren B.W."/>
            <person name="Lander E.S."/>
            <person name="Galagan J.E."/>
            <person name="Nusbaum C."/>
            <person name="Devon K."/>
            <person name="Henn M."/>
            <person name="Ma L.-J."/>
            <person name="Jaffe D.B."/>
            <person name="Butler J."/>
            <person name="Alvarez P."/>
            <person name="Gnerre S."/>
            <person name="Grabherr M."/>
            <person name="Kleber M."/>
            <person name="Mauceli E.W."/>
            <person name="Brockman W."/>
            <person name="Rounsley S."/>
            <person name="Young S.K."/>
            <person name="LaButti K."/>
            <person name="Pushparaj V."/>
            <person name="DeCaprio D."/>
            <person name="Crawford M."/>
            <person name="Koehrsen M."/>
            <person name="Engels R."/>
            <person name="Montgomery P."/>
            <person name="Pearson M."/>
            <person name="Howarth C."/>
            <person name="Larson L."/>
            <person name="Luoma S."/>
            <person name="White J."/>
            <person name="Alvarado L."/>
            <person name="Kodira C.D."/>
            <person name="Zeng Q."/>
            <person name="Oleary S."/>
            <person name="Yandava C."/>
            <person name="Denning D.W."/>
            <person name="Nierman W.C."/>
            <person name="Milne T."/>
            <person name="Madden K."/>
        </authorList>
    </citation>
    <scope>NUCLEOTIDE SEQUENCE [LARGE SCALE GENOMIC DNA]</scope>
    <source>
        <strain evidence="4">NIH 2624 / FGSC A1156</strain>
    </source>
</reference>
<evidence type="ECO:0000256" key="1">
    <source>
        <dbReference type="ARBA" id="ARBA00022801"/>
    </source>
</evidence>
<dbReference type="AlphaFoldDB" id="Q0CBB1"/>
<evidence type="ECO:0000313" key="3">
    <source>
        <dbReference type="EMBL" id="EAU30160.1"/>
    </source>
</evidence>
<dbReference type="Gene3D" id="2.30.40.10">
    <property type="entry name" value="Urease, subunit C, domain 1"/>
    <property type="match status" value="1"/>
</dbReference>
<dbReference type="PANTHER" id="PTHR43794">
    <property type="entry name" value="AMINOHYDROLASE SSNA-RELATED"/>
    <property type="match status" value="1"/>
</dbReference>
<dbReference type="EMBL" id="CH476607">
    <property type="protein sequence ID" value="EAU30160.1"/>
    <property type="molecule type" value="Genomic_DNA"/>
</dbReference>
<dbReference type="Gene3D" id="3.20.20.140">
    <property type="entry name" value="Metal-dependent hydrolases"/>
    <property type="match status" value="1"/>
</dbReference>
<organism evidence="3 4">
    <name type="scientific">Aspergillus terreus (strain NIH 2624 / FGSC A1156)</name>
    <dbReference type="NCBI Taxonomy" id="341663"/>
    <lineage>
        <taxon>Eukaryota</taxon>
        <taxon>Fungi</taxon>
        <taxon>Dikarya</taxon>
        <taxon>Ascomycota</taxon>
        <taxon>Pezizomycotina</taxon>
        <taxon>Eurotiomycetes</taxon>
        <taxon>Eurotiomycetidae</taxon>
        <taxon>Eurotiales</taxon>
        <taxon>Aspergillaceae</taxon>
        <taxon>Aspergillus</taxon>
        <taxon>Aspergillus subgen. Circumdati</taxon>
    </lineage>
</organism>
<dbReference type="InterPro" id="IPR050287">
    <property type="entry name" value="MTA/SAH_deaminase"/>
</dbReference>
<dbReference type="Pfam" id="PF01979">
    <property type="entry name" value="Amidohydro_1"/>
    <property type="match status" value="1"/>
</dbReference>
<evidence type="ECO:0000259" key="2">
    <source>
        <dbReference type="Pfam" id="PF01979"/>
    </source>
</evidence>
<dbReference type="OMA" id="HMWQTAM"/>
<dbReference type="InterPro" id="IPR032466">
    <property type="entry name" value="Metal_Hydrolase"/>
</dbReference>
<proteinExistence type="predicted"/>
<sequence length="480" mass="53474">MEPHKATVHAAKIDRMKILIKNATILTMDPSLGNLANHDILLDGVVISQISPHIDPPDDAEVIDASDCIITPGFVNCHHHMWQQILRTIATDWSLFDYVVEMRSIYGSLFSADDVYFSMYAAALDLLNHGVTTVLDHCHIINSPKHADAAVKALKEAGIRGTWCYGFDENPPPPPSLEVDDERPRDFTFEQRKLDAARVRAEHFKDNNPERNVLTFGIAPDEPEAVPIEKTIEQIVLARDLEARRITMHVAHGHYDIAHRQIVQQLHDKAMLMPDLVFSHGAYFTNNELEAIRVSGAGIVATPDTETQMGMGHPVLFRADNAGCKTSLGIDITSNQGNDMVMQMRLALQVQREQDNRMSSIPIVIRRKTLEVLRMATMGGAEVMQPGKKADLVIFRCDDISTVPIINPVGTVVFNTSPKNIDTVIVNGKIAKRYGKLIGVDLPSLLHELKVRSAKIVKMGASIDRKGFEAQWKQAFRMCC</sequence>
<dbReference type="STRING" id="341663.Q0CBB1"/>
<dbReference type="HOGENOM" id="CLU_012358_2_3_1"/>
<dbReference type="InterPro" id="IPR011059">
    <property type="entry name" value="Metal-dep_hydrolase_composite"/>
</dbReference>
<dbReference type="RefSeq" id="XP_001217645.1">
    <property type="nucleotide sequence ID" value="XM_001217644.1"/>
</dbReference>
<dbReference type="GeneID" id="4353644"/>
<dbReference type="SUPFAM" id="SSF51338">
    <property type="entry name" value="Composite domain of metallo-dependent hydrolases"/>
    <property type="match status" value="2"/>
</dbReference>
<protein>
    <recommendedName>
        <fullName evidence="2">Amidohydrolase-related domain-containing protein</fullName>
    </recommendedName>
</protein>
<accession>Q0CBB1</accession>
<dbReference type="eggNOG" id="KOG3968">
    <property type="taxonomic scope" value="Eukaryota"/>
</dbReference>